<organism evidence="2 3">
    <name type="scientific">Mycetocola manganoxydans</name>
    <dbReference type="NCBI Taxonomy" id="699879"/>
    <lineage>
        <taxon>Bacteria</taxon>
        <taxon>Bacillati</taxon>
        <taxon>Actinomycetota</taxon>
        <taxon>Actinomycetes</taxon>
        <taxon>Micrococcales</taxon>
        <taxon>Microbacteriaceae</taxon>
        <taxon>Mycetocola</taxon>
    </lineage>
</organism>
<keyword evidence="1" id="KW-1133">Transmembrane helix</keyword>
<dbReference type="Proteomes" id="UP000270299">
    <property type="component" value="Unassembled WGS sequence"/>
</dbReference>
<sequence>MSRPQSRQIRTWGAIGFWGGVAGALSAALLILYPAEVPLERFSYPFRGIGFTIAQMFFAIHHLTMVLVVVGLLRSASGRSRLAAGGLIVAIVGLILLSMLEIVVLTAADAVVGDPLFDTMSSLFGVPMMLIAIGLVSGGIGILRAGVWRGRERALPVILGAYVIVGVIPALFGPNWLGRVAIGIWCLLFAAQGWILWRGSLSQSEVE</sequence>
<name>A0A3L6ZYY8_9MICO</name>
<reference evidence="2 3" key="1">
    <citation type="submission" date="2018-10" db="EMBL/GenBank/DDBJ databases">
        <authorList>
            <person name="Li J."/>
        </authorList>
    </citation>
    <scope>NUCLEOTIDE SEQUENCE [LARGE SCALE GENOMIC DNA]</scope>
    <source>
        <strain evidence="2 3">CCTCC AB209002</strain>
    </source>
</reference>
<evidence type="ECO:0000313" key="3">
    <source>
        <dbReference type="Proteomes" id="UP000270299"/>
    </source>
</evidence>
<protein>
    <recommendedName>
        <fullName evidence="4">DUF998 domain-containing protein</fullName>
    </recommendedName>
</protein>
<gene>
    <name evidence="2" type="ORF">D9V29_03875</name>
</gene>
<comment type="caution">
    <text evidence="2">The sequence shown here is derived from an EMBL/GenBank/DDBJ whole genome shotgun (WGS) entry which is preliminary data.</text>
</comment>
<feature type="transmembrane region" description="Helical" evidence="1">
    <location>
        <begin position="178"/>
        <end position="197"/>
    </location>
</feature>
<feature type="transmembrane region" description="Helical" evidence="1">
    <location>
        <begin position="53"/>
        <end position="73"/>
    </location>
</feature>
<feature type="transmembrane region" description="Helical" evidence="1">
    <location>
        <begin position="85"/>
        <end position="108"/>
    </location>
</feature>
<dbReference type="AlphaFoldDB" id="A0A3L6ZYY8"/>
<evidence type="ECO:0008006" key="4">
    <source>
        <dbReference type="Google" id="ProtNLM"/>
    </source>
</evidence>
<evidence type="ECO:0000256" key="1">
    <source>
        <dbReference type="SAM" id="Phobius"/>
    </source>
</evidence>
<keyword evidence="1" id="KW-0812">Transmembrane</keyword>
<keyword evidence="3" id="KW-1185">Reference proteome</keyword>
<feature type="transmembrane region" description="Helical" evidence="1">
    <location>
        <begin position="12"/>
        <end position="33"/>
    </location>
</feature>
<feature type="transmembrane region" description="Helical" evidence="1">
    <location>
        <begin position="120"/>
        <end position="142"/>
    </location>
</feature>
<accession>A0A3L6ZYY8</accession>
<proteinExistence type="predicted"/>
<evidence type="ECO:0000313" key="2">
    <source>
        <dbReference type="EMBL" id="RLP73149.1"/>
    </source>
</evidence>
<feature type="transmembrane region" description="Helical" evidence="1">
    <location>
        <begin position="154"/>
        <end position="172"/>
    </location>
</feature>
<keyword evidence="1" id="KW-0472">Membrane</keyword>
<dbReference type="EMBL" id="RCUV01000003">
    <property type="protein sequence ID" value="RLP73149.1"/>
    <property type="molecule type" value="Genomic_DNA"/>
</dbReference>